<dbReference type="InterPro" id="IPR002048">
    <property type="entry name" value="EF_hand_dom"/>
</dbReference>
<evidence type="ECO:0000259" key="3">
    <source>
        <dbReference type="PROSITE" id="PS50222"/>
    </source>
</evidence>
<dbReference type="Gene3D" id="1.10.238.10">
    <property type="entry name" value="EF-hand"/>
    <property type="match status" value="2"/>
</dbReference>
<protein>
    <submittedName>
        <fullName evidence="5">Troponin C, isoallergen Bla g 6.0101-like isoform X1</fullName>
    </submittedName>
</protein>
<dbReference type="PROSITE" id="PS50222">
    <property type="entry name" value="EF_HAND_2"/>
    <property type="match status" value="4"/>
</dbReference>
<feature type="domain" description="EF-hand" evidence="3">
    <location>
        <begin position="116"/>
        <end position="151"/>
    </location>
</feature>
<keyword evidence="1" id="KW-0677">Repeat</keyword>
<dbReference type="SMART" id="SM00054">
    <property type="entry name" value="EFh"/>
    <property type="match status" value="4"/>
</dbReference>
<dbReference type="InterPro" id="IPR011992">
    <property type="entry name" value="EF-hand-dom_pair"/>
</dbReference>
<dbReference type="GeneID" id="113206734"/>
<organism evidence="4 5">
    <name type="scientific">Frankliniella occidentalis</name>
    <name type="common">Western flower thrips</name>
    <name type="synonym">Euthrips occidentalis</name>
    <dbReference type="NCBI Taxonomy" id="133901"/>
    <lineage>
        <taxon>Eukaryota</taxon>
        <taxon>Metazoa</taxon>
        <taxon>Ecdysozoa</taxon>
        <taxon>Arthropoda</taxon>
        <taxon>Hexapoda</taxon>
        <taxon>Insecta</taxon>
        <taxon>Pterygota</taxon>
        <taxon>Neoptera</taxon>
        <taxon>Paraneoptera</taxon>
        <taxon>Thysanoptera</taxon>
        <taxon>Terebrantia</taxon>
        <taxon>Thripoidea</taxon>
        <taxon>Thripidae</taxon>
        <taxon>Frankliniella</taxon>
    </lineage>
</organism>
<dbReference type="Proteomes" id="UP000504606">
    <property type="component" value="Unplaced"/>
</dbReference>
<evidence type="ECO:0000313" key="4">
    <source>
        <dbReference type="Proteomes" id="UP000504606"/>
    </source>
</evidence>
<keyword evidence="2" id="KW-0106">Calcium</keyword>
<dbReference type="InterPro" id="IPR050230">
    <property type="entry name" value="CALM/Myosin/TropC-like"/>
</dbReference>
<dbReference type="Pfam" id="PF13499">
    <property type="entry name" value="EF-hand_7"/>
    <property type="match status" value="2"/>
</dbReference>
<feature type="domain" description="EF-hand" evidence="3">
    <location>
        <begin position="76"/>
        <end position="111"/>
    </location>
</feature>
<evidence type="ECO:0000256" key="2">
    <source>
        <dbReference type="ARBA" id="ARBA00022837"/>
    </source>
</evidence>
<feature type="domain" description="EF-hand" evidence="3">
    <location>
        <begin position="40"/>
        <end position="75"/>
    </location>
</feature>
<sequence length="185" mass="20486">MRDRPGHPLVGRARSAAAWRTSTSSRWPVSSRRARAGVRRGADVLRKAFDSFDTENKGCIGTDMVQPILEMFGQKVSGNALKEVIAEADADGSGELEFEEFANLAAKFMVEEDTSMLKDELRQAFLLFDREGNGYITTEQLREILFELDGTITPSDMDNIIDEIDADGSGTVDFEEFMAVMCGDD</sequence>
<dbReference type="CDD" id="cd00051">
    <property type="entry name" value="EFh"/>
    <property type="match status" value="2"/>
</dbReference>
<proteinExistence type="predicted"/>
<dbReference type="InterPro" id="IPR018247">
    <property type="entry name" value="EF_Hand_1_Ca_BS"/>
</dbReference>
<gene>
    <name evidence="5" type="primary">LOC113206734</name>
</gene>
<evidence type="ECO:0000313" key="5">
    <source>
        <dbReference type="RefSeq" id="XP_052124759.1"/>
    </source>
</evidence>
<dbReference type="RefSeq" id="XP_052124759.1">
    <property type="nucleotide sequence ID" value="XM_052268799.1"/>
</dbReference>
<feature type="domain" description="EF-hand" evidence="3">
    <location>
        <begin position="152"/>
        <end position="185"/>
    </location>
</feature>
<reference evidence="5" key="1">
    <citation type="submission" date="2025-08" db="UniProtKB">
        <authorList>
            <consortium name="RefSeq"/>
        </authorList>
    </citation>
    <scope>IDENTIFICATION</scope>
    <source>
        <tissue evidence="5">Whole organism</tissue>
    </source>
</reference>
<dbReference type="GO" id="GO:0016460">
    <property type="term" value="C:myosin II complex"/>
    <property type="evidence" value="ECO:0007669"/>
    <property type="project" value="TreeGrafter"/>
</dbReference>
<keyword evidence="4" id="KW-1185">Reference proteome</keyword>
<accession>A0A9C6WYT9</accession>
<dbReference type="FunFam" id="1.10.238.10:FF:000001">
    <property type="entry name" value="Calmodulin 1"/>
    <property type="match status" value="1"/>
</dbReference>
<dbReference type="PANTHER" id="PTHR23048:SF0">
    <property type="entry name" value="CALMODULIN LIKE 3"/>
    <property type="match status" value="1"/>
</dbReference>
<dbReference type="SUPFAM" id="SSF47473">
    <property type="entry name" value="EF-hand"/>
    <property type="match status" value="1"/>
</dbReference>
<name>A0A9C6WYT9_FRAOC</name>
<dbReference type="PROSITE" id="PS00018">
    <property type="entry name" value="EF_HAND_1"/>
    <property type="match status" value="2"/>
</dbReference>
<dbReference type="PANTHER" id="PTHR23048">
    <property type="entry name" value="MYOSIN LIGHT CHAIN 1, 3"/>
    <property type="match status" value="1"/>
</dbReference>
<dbReference type="OrthoDB" id="26525at2759"/>
<dbReference type="GO" id="GO:0005509">
    <property type="term" value="F:calcium ion binding"/>
    <property type="evidence" value="ECO:0007669"/>
    <property type="project" value="InterPro"/>
</dbReference>
<evidence type="ECO:0000256" key="1">
    <source>
        <dbReference type="ARBA" id="ARBA00022737"/>
    </source>
</evidence>
<dbReference type="AlphaFoldDB" id="A0A9C6WYT9"/>